<dbReference type="HAMAP" id="MF_01232">
    <property type="entry name" value="UPF0229"/>
    <property type="match status" value="1"/>
</dbReference>
<dbReference type="InterPro" id="IPR006698">
    <property type="entry name" value="UPF0229"/>
</dbReference>
<protein>
    <recommendedName>
        <fullName evidence="1">UPF0229 protein CAL20_04055</fullName>
    </recommendedName>
</protein>
<feature type="region of interest" description="Disordered" evidence="2">
    <location>
        <begin position="48"/>
        <end position="107"/>
    </location>
</feature>
<name>A0A261UT38_9BORD</name>
<dbReference type="PANTHER" id="PTHR30510:SF2">
    <property type="entry name" value="UPF0229 PROTEIN YEAH"/>
    <property type="match status" value="1"/>
</dbReference>
<dbReference type="Pfam" id="PF04285">
    <property type="entry name" value="DUF444"/>
    <property type="match status" value="1"/>
</dbReference>
<dbReference type="Proteomes" id="UP000216885">
    <property type="component" value="Unassembled WGS sequence"/>
</dbReference>
<proteinExistence type="inferred from homology"/>
<evidence type="ECO:0000313" key="4">
    <source>
        <dbReference type="Proteomes" id="UP000216885"/>
    </source>
</evidence>
<dbReference type="SUPFAM" id="SSF53300">
    <property type="entry name" value="vWA-like"/>
    <property type="match status" value="1"/>
</dbReference>
<accession>A0A261UT38</accession>
<reference evidence="3 4" key="1">
    <citation type="submission" date="2017-05" db="EMBL/GenBank/DDBJ databases">
        <title>Complete and WGS of Bordetella genogroups.</title>
        <authorList>
            <person name="Spilker T."/>
            <person name="LiPuma J."/>
        </authorList>
    </citation>
    <scope>NUCLEOTIDE SEQUENCE [LARGE SCALE GENOMIC DNA]</scope>
    <source>
        <strain evidence="3 4">AU9919</strain>
    </source>
</reference>
<keyword evidence="4" id="KW-1185">Reference proteome</keyword>
<feature type="compositionally biased region" description="Gly residues" evidence="2">
    <location>
        <begin position="93"/>
        <end position="102"/>
    </location>
</feature>
<evidence type="ECO:0000256" key="2">
    <source>
        <dbReference type="SAM" id="MobiDB-lite"/>
    </source>
</evidence>
<feature type="compositionally biased region" description="Basic and acidic residues" evidence="2">
    <location>
        <begin position="58"/>
        <end position="84"/>
    </location>
</feature>
<comment type="similarity">
    <text evidence="1">Belongs to the UPF0229 family.</text>
</comment>
<evidence type="ECO:0000256" key="1">
    <source>
        <dbReference type="HAMAP-Rule" id="MF_01232"/>
    </source>
</evidence>
<dbReference type="PANTHER" id="PTHR30510">
    <property type="entry name" value="UPF0229 PROTEIN YEAH"/>
    <property type="match status" value="1"/>
</dbReference>
<dbReference type="EMBL" id="NEVQ01000003">
    <property type="protein sequence ID" value="OZI64825.1"/>
    <property type="molecule type" value="Genomic_DNA"/>
</dbReference>
<dbReference type="InterPro" id="IPR036465">
    <property type="entry name" value="vWFA_dom_sf"/>
</dbReference>
<comment type="caution">
    <text evidence="3">The sequence shown here is derived from an EMBL/GenBank/DDBJ whole genome shotgun (WGS) entry which is preliminary data.</text>
</comment>
<sequence length="421" mass="47755">MNSLIDRRLNGRNKSAVNRERFLRRYKDQIRKAVQDMVRERSIEDMDQGGEINLPTRDISEPHFRHGQGGDRELVHPGNREFVKGDTFQRPQGGQGQGGSEPGEGESVDQFTFSLSRAEFLNLFFEDLELPHLIRTQLGDVEQKKWQRAGYTTTGSPSLLSVSRTLKASLSRRVALTVAARAALEAAQAKLDAAIAKGAPQAEIDALRQEVEDCQQHLDNVPFLDDLDLRYRNRISVSMPMARAVMFCLMDVSGSMDEGKKDLAKRFFTLLYLFLSRKYEHVDVVFIRHTDNAEEVDEQTFFYDPKSGGTIVLSALELMNEIVQKRYPPSAWNVYAAQASDGDSFGADAGKSARYLAENLLPATRYFAYIEVPDSPEARKSSLWAEYEQKTAPHFVMRRICERGEIYPVFHDLFKKEPVTS</sequence>
<dbReference type="CDD" id="cd00198">
    <property type="entry name" value="vWFA"/>
    <property type="match status" value="1"/>
</dbReference>
<evidence type="ECO:0000313" key="3">
    <source>
        <dbReference type="EMBL" id="OZI64825.1"/>
    </source>
</evidence>
<dbReference type="AlphaFoldDB" id="A0A261UT38"/>
<organism evidence="3 4">
    <name type="scientific">Bordetella genomosp. 4</name>
    <dbReference type="NCBI Taxonomy" id="463044"/>
    <lineage>
        <taxon>Bacteria</taxon>
        <taxon>Pseudomonadati</taxon>
        <taxon>Pseudomonadota</taxon>
        <taxon>Betaproteobacteria</taxon>
        <taxon>Burkholderiales</taxon>
        <taxon>Alcaligenaceae</taxon>
        <taxon>Bordetella</taxon>
    </lineage>
</organism>
<dbReference type="NCBIfam" id="NF003708">
    <property type="entry name" value="PRK05325.1-3"/>
    <property type="match status" value="1"/>
</dbReference>
<dbReference type="RefSeq" id="WP_094837235.1">
    <property type="nucleotide sequence ID" value="NZ_NEVQ01000003.1"/>
</dbReference>
<gene>
    <name evidence="3" type="ORF">CAL20_04055</name>
</gene>
<dbReference type="NCBIfam" id="NF003707">
    <property type="entry name" value="PRK05325.1-2"/>
    <property type="match status" value="1"/>
</dbReference>